<organism evidence="2 3">
    <name type="scientific">Flintibacter hominis</name>
    <dbReference type="NCBI Taxonomy" id="2763048"/>
    <lineage>
        <taxon>Bacteria</taxon>
        <taxon>Bacillati</taxon>
        <taxon>Bacillota</taxon>
        <taxon>Clostridia</taxon>
        <taxon>Eubacteriales</taxon>
        <taxon>Flintibacter</taxon>
    </lineage>
</organism>
<gene>
    <name evidence="2" type="ORF">H8S11_01800</name>
</gene>
<dbReference type="Pfam" id="PF13443">
    <property type="entry name" value="HTH_26"/>
    <property type="match status" value="1"/>
</dbReference>
<reference evidence="2" key="1">
    <citation type="submission" date="2020-08" db="EMBL/GenBank/DDBJ databases">
        <title>Genome public.</title>
        <authorList>
            <person name="Liu C."/>
            <person name="Sun Q."/>
        </authorList>
    </citation>
    <scope>NUCLEOTIDE SEQUENCE</scope>
    <source>
        <strain evidence="2">NSJ-23</strain>
    </source>
</reference>
<proteinExistence type="predicted"/>
<evidence type="ECO:0000313" key="3">
    <source>
        <dbReference type="Proteomes" id="UP000628736"/>
    </source>
</evidence>
<evidence type="ECO:0000313" key="2">
    <source>
        <dbReference type="EMBL" id="MBC5721561.1"/>
    </source>
</evidence>
<dbReference type="RefSeq" id="WP_186851974.1">
    <property type="nucleotide sequence ID" value="NZ_JACOPO010000001.1"/>
</dbReference>
<protein>
    <submittedName>
        <fullName evidence="2">Helix-turn-helix transcriptional regulator</fullName>
    </submittedName>
</protein>
<accession>A0A8J6IZE3</accession>
<dbReference type="EMBL" id="JACOPO010000001">
    <property type="protein sequence ID" value="MBC5721561.1"/>
    <property type="molecule type" value="Genomic_DNA"/>
</dbReference>
<feature type="domain" description="HTH cro/C1-type" evidence="1">
    <location>
        <begin position="7"/>
        <end position="66"/>
    </location>
</feature>
<dbReference type="Gene3D" id="1.10.260.40">
    <property type="entry name" value="lambda repressor-like DNA-binding domains"/>
    <property type="match status" value="1"/>
</dbReference>
<dbReference type="GO" id="GO:0003677">
    <property type="term" value="F:DNA binding"/>
    <property type="evidence" value="ECO:0007669"/>
    <property type="project" value="InterPro"/>
</dbReference>
<dbReference type="AlphaFoldDB" id="A0A8J6IZE3"/>
<dbReference type="SUPFAM" id="SSF47413">
    <property type="entry name" value="lambda repressor-like DNA-binding domains"/>
    <property type="match status" value="1"/>
</dbReference>
<name>A0A8J6IZE3_9FIRM</name>
<dbReference type="InterPro" id="IPR001387">
    <property type="entry name" value="Cro/C1-type_HTH"/>
</dbReference>
<dbReference type="InterPro" id="IPR010982">
    <property type="entry name" value="Lambda_DNA-bd_dom_sf"/>
</dbReference>
<comment type="caution">
    <text evidence="2">The sequence shown here is derived from an EMBL/GenBank/DDBJ whole genome shotgun (WGS) entry which is preliminary data.</text>
</comment>
<evidence type="ECO:0000259" key="1">
    <source>
        <dbReference type="Pfam" id="PF13443"/>
    </source>
</evidence>
<keyword evidence="3" id="KW-1185">Reference proteome</keyword>
<sequence length="74" mass="8440">MEVSFKKLWKMLIDKDMKKKDLQASAGISWASVTKLSKNENVSMEVLMKVCQAMNCDIGDIMELIPTEDDTKQK</sequence>
<dbReference type="Proteomes" id="UP000628736">
    <property type="component" value="Unassembled WGS sequence"/>
</dbReference>